<dbReference type="STRING" id="10195.A0A3M7QI53"/>
<dbReference type="SMART" id="SM00256">
    <property type="entry name" value="FBOX"/>
    <property type="match status" value="1"/>
</dbReference>
<gene>
    <name evidence="3" type="ORF">BpHYR1_040553</name>
</gene>
<evidence type="ECO:0000256" key="1">
    <source>
        <dbReference type="ARBA" id="ARBA00022786"/>
    </source>
</evidence>
<dbReference type="Proteomes" id="UP000276133">
    <property type="component" value="Unassembled WGS sequence"/>
</dbReference>
<evidence type="ECO:0000313" key="3">
    <source>
        <dbReference type="EMBL" id="RNA11116.1"/>
    </source>
</evidence>
<dbReference type="PANTHER" id="PTHR13318:SF95">
    <property type="entry name" value="F-BOX PROTEIN YLR352W"/>
    <property type="match status" value="1"/>
</dbReference>
<name>A0A3M7QI53_BRAPC</name>
<dbReference type="InterPro" id="IPR032675">
    <property type="entry name" value="LRR_dom_sf"/>
</dbReference>
<dbReference type="SUPFAM" id="SSF52047">
    <property type="entry name" value="RNI-like"/>
    <property type="match status" value="2"/>
</dbReference>
<dbReference type="Gene3D" id="1.20.1280.50">
    <property type="match status" value="1"/>
</dbReference>
<sequence length="807" mass="92123">MELVKDPAKNSKQRSLFSKVVSVFHKSEKTKLDQKVQEPVQVEEKILQKNPEKKTVFSDQNFAQQLQADLNAIDNISKFLKETEILETTDHKMDHGQNSPIQNLPTEIVCKIFDFLSFSEKKNASMVCKKWRDYFLESYYFKNIMVKANNHLFVSNRPNSSSTRTLGHLHRASSAMALWASSNFNHQLYTNLVNIEFINDSADVSLMIENLKKFSSPNKNCTLPKLKSLKFTKTTMSANSLIALINEAPNLEQLSVIECDSLFMTGFLAISSQSRIDKLDNLTSLSLSKNRHLTDQLLNIFINSTTCLKHLDLSYCNFTKTKFKSVSNSSLNGNSLHSCVLTFENLITKINNFLTLESLDLSGVENLLYNQDSFFEFIEILPSLSRIHLENLPNLKLETGIRIIQLTNNLKEINLNNSIQNYDLKQNGVEVLLEKSCSEMSASSIQVLGLNRANINNRKLFSDQFSTLSQLTHLDLSCLMFNSSFGSANKLHEFTEQFATNISKCEQLEHLDLSYCDFLVTDNFIRITSNRLINLKHFNIRNCSQITDSSLHLISSRLKKLVHLDLSWCQNISDYGLDSSINLDQDKKILNEFRKHINGTCRCMRMFAEQPFLMIKAKNGLASENRAQFFGCLGMTGRGNSQTEIVQVWETSSSITLKNLRSLKVLKLESCVNITDLGIFNGLNWKQLIEFDIKLCTNITGDFVKDEDEAFSNLKILSLSQCVKFEEENLLKIVEKSPNLRELGVAGLSNVTNNLIDVLLILKKLLVFLDISFCSDINESYVDRYEQFLSNDFGIRDYKIDKRFISK</sequence>
<dbReference type="AlphaFoldDB" id="A0A3M7QI53"/>
<dbReference type="GO" id="GO:0031146">
    <property type="term" value="P:SCF-dependent proteasomal ubiquitin-dependent protein catabolic process"/>
    <property type="evidence" value="ECO:0007669"/>
    <property type="project" value="TreeGrafter"/>
</dbReference>
<evidence type="ECO:0000313" key="4">
    <source>
        <dbReference type="Proteomes" id="UP000276133"/>
    </source>
</evidence>
<dbReference type="Gene3D" id="3.80.10.10">
    <property type="entry name" value="Ribonuclease Inhibitor"/>
    <property type="match status" value="2"/>
</dbReference>
<dbReference type="Pfam" id="PF00646">
    <property type="entry name" value="F-box"/>
    <property type="match status" value="1"/>
</dbReference>
<dbReference type="InterPro" id="IPR006553">
    <property type="entry name" value="Leu-rich_rpt_Cys-con_subtyp"/>
</dbReference>
<evidence type="ECO:0000259" key="2">
    <source>
        <dbReference type="PROSITE" id="PS50181"/>
    </source>
</evidence>
<proteinExistence type="predicted"/>
<keyword evidence="4" id="KW-1185">Reference proteome</keyword>
<comment type="caution">
    <text evidence="3">The sequence shown here is derived from an EMBL/GenBank/DDBJ whole genome shotgun (WGS) entry which is preliminary data.</text>
</comment>
<organism evidence="3 4">
    <name type="scientific">Brachionus plicatilis</name>
    <name type="common">Marine rotifer</name>
    <name type="synonym">Brachionus muelleri</name>
    <dbReference type="NCBI Taxonomy" id="10195"/>
    <lineage>
        <taxon>Eukaryota</taxon>
        <taxon>Metazoa</taxon>
        <taxon>Spiralia</taxon>
        <taxon>Gnathifera</taxon>
        <taxon>Rotifera</taxon>
        <taxon>Eurotatoria</taxon>
        <taxon>Monogononta</taxon>
        <taxon>Pseudotrocha</taxon>
        <taxon>Ploima</taxon>
        <taxon>Brachionidae</taxon>
        <taxon>Brachionus</taxon>
    </lineage>
</organism>
<keyword evidence="1" id="KW-0833">Ubl conjugation pathway</keyword>
<dbReference type="SUPFAM" id="SSF81383">
    <property type="entry name" value="F-box domain"/>
    <property type="match status" value="1"/>
</dbReference>
<dbReference type="GO" id="GO:0019005">
    <property type="term" value="C:SCF ubiquitin ligase complex"/>
    <property type="evidence" value="ECO:0007669"/>
    <property type="project" value="TreeGrafter"/>
</dbReference>
<dbReference type="EMBL" id="REGN01006041">
    <property type="protein sequence ID" value="RNA11116.1"/>
    <property type="molecule type" value="Genomic_DNA"/>
</dbReference>
<dbReference type="OrthoDB" id="27842at2759"/>
<dbReference type="PROSITE" id="PS50181">
    <property type="entry name" value="FBOX"/>
    <property type="match status" value="1"/>
</dbReference>
<dbReference type="SMART" id="SM00367">
    <property type="entry name" value="LRR_CC"/>
    <property type="match status" value="7"/>
</dbReference>
<protein>
    <submittedName>
        <fullName evidence="3">F-box LRR-repeat 13-like isoform X2</fullName>
    </submittedName>
</protein>
<reference evidence="3 4" key="1">
    <citation type="journal article" date="2018" name="Sci. Rep.">
        <title>Genomic signatures of local adaptation to the degree of environmental predictability in rotifers.</title>
        <authorList>
            <person name="Franch-Gras L."/>
            <person name="Hahn C."/>
            <person name="Garcia-Roger E.M."/>
            <person name="Carmona M.J."/>
            <person name="Serra M."/>
            <person name="Gomez A."/>
        </authorList>
    </citation>
    <scope>NUCLEOTIDE SEQUENCE [LARGE SCALE GENOMIC DNA]</scope>
    <source>
        <strain evidence="3">HYR1</strain>
    </source>
</reference>
<dbReference type="PANTHER" id="PTHR13318">
    <property type="entry name" value="PARTNER OF PAIRED, ISOFORM B-RELATED"/>
    <property type="match status" value="1"/>
</dbReference>
<dbReference type="InterPro" id="IPR001810">
    <property type="entry name" value="F-box_dom"/>
</dbReference>
<accession>A0A3M7QI53</accession>
<feature type="domain" description="F-box" evidence="2">
    <location>
        <begin position="98"/>
        <end position="144"/>
    </location>
</feature>
<dbReference type="InterPro" id="IPR036047">
    <property type="entry name" value="F-box-like_dom_sf"/>
</dbReference>